<name>A0A165UC23_9AGAM</name>
<organism evidence="2 3">
    <name type="scientific">Neolentinus lepideus HHB14362 ss-1</name>
    <dbReference type="NCBI Taxonomy" id="1314782"/>
    <lineage>
        <taxon>Eukaryota</taxon>
        <taxon>Fungi</taxon>
        <taxon>Dikarya</taxon>
        <taxon>Basidiomycota</taxon>
        <taxon>Agaricomycotina</taxon>
        <taxon>Agaricomycetes</taxon>
        <taxon>Gloeophyllales</taxon>
        <taxon>Gloeophyllaceae</taxon>
        <taxon>Neolentinus</taxon>
    </lineage>
</organism>
<feature type="region of interest" description="Disordered" evidence="1">
    <location>
        <begin position="107"/>
        <end position="165"/>
    </location>
</feature>
<evidence type="ECO:0000313" key="3">
    <source>
        <dbReference type="Proteomes" id="UP000076761"/>
    </source>
</evidence>
<feature type="compositionally biased region" description="Low complexity" evidence="1">
    <location>
        <begin position="139"/>
        <end position="165"/>
    </location>
</feature>
<gene>
    <name evidence="2" type="ORF">NEOLEDRAFT_72003</name>
</gene>
<sequence length="232" mass="25379">MRGQHLPFSAATKIIHTMRRQFAFVRRREVDSYTHGQVMYSTPEERTPAVPTFMRYDDPDTRPTPEQIAMGLHLSRTPYLRPLSAAQSVPSGPGTHTPRMYIGYTQRRSRSNRSASPVSLPPPPTLSSLRKAGKPIAIGDTSDSTSPSTPSLSGSTVTSTAPSTARSSRTFFPLKLMGVGMPKFLTDSRASSISDSSSAKYRAALAADSASEDSERPSRRKSVRFTDHTRSS</sequence>
<evidence type="ECO:0000313" key="2">
    <source>
        <dbReference type="EMBL" id="KZT27936.1"/>
    </source>
</evidence>
<reference evidence="2 3" key="1">
    <citation type="journal article" date="2016" name="Mol. Biol. Evol.">
        <title>Comparative Genomics of Early-Diverging Mushroom-Forming Fungi Provides Insights into the Origins of Lignocellulose Decay Capabilities.</title>
        <authorList>
            <person name="Nagy L.G."/>
            <person name="Riley R."/>
            <person name="Tritt A."/>
            <person name="Adam C."/>
            <person name="Daum C."/>
            <person name="Floudas D."/>
            <person name="Sun H."/>
            <person name="Yadav J.S."/>
            <person name="Pangilinan J."/>
            <person name="Larsson K.H."/>
            <person name="Matsuura K."/>
            <person name="Barry K."/>
            <person name="Labutti K."/>
            <person name="Kuo R."/>
            <person name="Ohm R.A."/>
            <person name="Bhattacharya S.S."/>
            <person name="Shirouzu T."/>
            <person name="Yoshinaga Y."/>
            <person name="Martin F.M."/>
            <person name="Grigoriev I.V."/>
            <person name="Hibbett D.S."/>
        </authorList>
    </citation>
    <scope>NUCLEOTIDE SEQUENCE [LARGE SCALE GENOMIC DNA]</scope>
    <source>
        <strain evidence="2 3">HHB14362 ss-1</strain>
    </source>
</reference>
<dbReference type="EMBL" id="KV425560">
    <property type="protein sequence ID" value="KZT27936.1"/>
    <property type="molecule type" value="Genomic_DNA"/>
</dbReference>
<protein>
    <submittedName>
        <fullName evidence="2">Uncharacterized protein</fullName>
    </submittedName>
</protein>
<proteinExistence type="predicted"/>
<accession>A0A165UC23</accession>
<dbReference type="AlphaFoldDB" id="A0A165UC23"/>
<feature type="region of interest" description="Disordered" evidence="1">
    <location>
        <begin position="206"/>
        <end position="232"/>
    </location>
</feature>
<evidence type="ECO:0000256" key="1">
    <source>
        <dbReference type="SAM" id="MobiDB-lite"/>
    </source>
</evidence>
<keyword evidence="3" id="KW-1185">Reference proteome</keyword>
<dbReference type="OrthoDB" id="3265692at2759"/>
<dbReference type="Proteomes" id="UP000076761">
    <property type="component" value="Unassembled WGS sequence"/>
</dbReference>
<dbReference type="InParanoid" id="A0A165UC23"/>